<feature type="region of interest" description="Disordered" evidence="2">
    <location>
        <begin position="261"/>
        <end position="345"/>
    </location>
</feature>
<feature type="compositionally biased region" description="Basic and acidic residues" evidence="2">
    <location>
        <begin position="879"/>
        <end position="889"/>
    </location>
</feature>
<dbReference type="Pfam" id="PF07727">
    <property type="entry name" value="RVT_2"/>
    <property type="match status" value="1"/>
</dbReference>
<keyword evidence="1" id="KW-0694">RNA-binding</keyword>
<feature type="compositionally biased region" description="Basic and acidic residues" evidence="2">
    <location>
        <begin position="992"/>
        <end position="1001"/>
    </location>
</feature>
<dbReference type="InterPro" id="IPR012337">
    <property type="entry name" value="RNaseH-like_sf"/>
</dbReference>
<dbReference type="PANTHER" id="PTHR11439">
    <property type="entry name" value="GAG-POL-RELATED RETROTRANSPOSON"/>
    <property type="match status" value="1"/>
</dbReference>
<evidence type="ECO:0000313" key="4">
    <source>
        <dbReference type="EMBL" id="GIZ47245.1"/>
    </source>
</evidence>
<dbReference type="InterPro" id="IPR013103">
    <property type="entry name" value="RVT_2"/>
</dbReference>
<accession>A0A9P3CWS7</accession>
<dbReference type="EMBL" id="BOLY01000007">
    <property type="protein sequence ID" value="GIZ47245.1"/>
    <property type="molecule type" value="Genomic_DNA"/>
</dbReference>
<dbReference type="SUPFAM" id="SSF53098">
    <property type="entry name" value="Ribonuclease H-like"/>
    <property type="match status" value="1"/>
</dbReference>
<dbReference type="Proteomes" id="UP000825890">
    <property type="component" value="Unassembled WGS sequence"/>
</dbReference>
<name>A0A9P3CWS7_9PEZI</name>
<feature type="compositionally biased region" description="Polar residues" evidence="2">
    <location>
        <begin position="903"/>
        <end position="926"/>
    </location>
</feature>
<dbReference type="RefSeq" id="XP_044661732.1">
    <property type="nucleotide sequence ID" value="XM_044805797.1"/>
</dbReference>
<dbReference type="InterPro" id="IPR001584">
    <property type="entry name" value="Integrase_cat-core"/>
</dbReference>
<dbReference type="Pfam" id="PF13976">
    <property type="entry name" value="gag_pre-integrs"/>
    <property type="match status" value="1"/>
</dbReference>
<dbReference type="GeneID" id="68295917"/>
<feature type="compositionally biased region" description="Low complexity" evidence="2">
    <location>
        <begin position="324"/>
        <end position="334"/>
    </location>
</feature>
<dbReference type="CDD" id="cd09272">
    <property type="entry name" value="RNase_HI_RT_Ty1"/>
    <property type="match status" value="1"/>
</dbReference>
<reference evidence="4 5" key="1">
    <citation type="submission" date="2021-01" db="EMBL/GenBank/DDBJ databases">
        <title>Cercospora kikuchii MAFF 305040 whole genome shotgun sequence.</title>
        <authorList>
            <person name="Kashiwa T."/>
            <person name="Suzuki T."/>
        </authorList>
    </citation>
    <scope>NUCLEOTIDE SEQUENCE [LARGE SCALE GENOMIC DNA]</scope>
    <source>
        <strain evidence="4 5">MAFF 305040</strain>
    </source>
</reference>
<evidence type="ECO:0000313" key="5">
    <source>
        <dbReference type="Proteomes" id="UP000825890"/>
    </source>
</evidence>
<dbReference type="PANTHER" id="PTHR11439:SF467">
    <property type="entry name" value="INTEGRASE CATALYTIC DOMAIN-CONTAINING PROTEIN"/>
    <property type="match status" value="1"/>
</dbReference>
<dbReference type="GO" id="GO:0015074">
    <property type="term" value="P:DNA integration"/>
    <property type="evidence" value="ECO:0007669"/>
    <property type="project" value="InterPro"/>
</dbReference>
<evidence type="ECO:0000256" key="2">
    <source>
        <dbReference type="SAM" id="MobiDB-lite"/>
    </source>
</evidence>
<keyword evidence="5" id="KW-1185">Reference proteome</keyword>
<dbReference type="GO" id="GO:0003723">
    <property type="term" value="F:RNA binding"/>
    <property type="evidence" value="ECO:0007669"/>
    <property type="project" value="UniProtKB-KW"/>
</dbReference>
<proteinExistence type="predicted"/>
<evidence type="ECO:0000256" key="1">
    <source>
        <dbReference type="ARBA" id="ARBA00022884"/>
    </source>
</evidence>
<protein>
    <recommendedName>
        <fullName evidence="3">Integrase catalytic domain-containing protein</fullName>
    </recommendedName>
</protein>
<sequence length="1577" mass="178192">MDSTNESDKRRTPILTRENWRLWFKLQENILGGKGIFWTISDLKGTLSSSELSEASSSKGKGTAFSEFSANWKKDNARAVHILIESLGQDDQDEVMDETRAYDIWTRLHKKYSKVQQAHAMAIVQEFVTFKMEPGDTIRKSWVHLGNLGRRIAEIDQRESHYKTPETRIKHLLFALPAEYKSTRQAIQAQRDLEPEEILQLLEAEESMQHRSQSQETAMFAKGRGIQHTRLKCHLCGEEHFGGVAKCPHLDKAKRFVNLRQTSRVEKRRSPPRESNFRRRSSPDKDALKEMVKKLNLKVQSLEKRQSSRKFSKKAYAAQEDTEPSAASEASQSPSEDDDVDEVAHSTVEAKGKYMPSKWLLDSCASSHMTNQESLFRELKPLQRKKWIKVGGGYLIATHVGDAVMGGRKGKQIVLKNVLLVPGLGVNLVSWNQFSQQYGVQPPSFTLVSLSGKPVVQTKLIGGVPFIEEIDNTLQELAMSCINQNQENEAYAFEAQEKSQDQWELWHRRLAHFGEGLLRNLHKVSDLRAQIPIPKEHQPCRVCSLAKMKKHRGKETERKPQRLSLVSVDVCGPLPVSRLGYKWWLEIVDNFSRKKWAFPMKSREDAPSILRDWKVKAELQSGNPLQIVKSDGARELLAVLKQWEKEHGISFHTTEAYNSIQNGVVERSIQTSEDHVRAMLEDAHMPIEFWPEALAACMVVRNSLPNGPEIDGFKVSPEEAFSGIQPSVSHFKVWGCKAVVYMDPRSQPAGMRSDKLMNRGKDAVFIGYVPDTAKMWLFWEPDMRAIKAHSTATWFEHEKGGEMELNVPKLNQSSSAPVRNPVGRPPKKPTAVAPPAAAAPAVPRPDPESTGELIQPQAPSAKKAAGPSQTLFVQLPPPPKDKEEYQRMEDPEEENSGEPLPQQEKSGTTEPPESSQEINGQASPGTSGRLHSKAKGSTVAQQDPQGHRDQEGNQDQTHGQKRRRSVSDEGPGPEPKAHSMVTRQVLQKRQREHGQEEEPSAKHHRAFLSQVQGQDWEWIWEALSEVQESAYAAIAPQVSGLRQEVPIPKSYKEAIQDPKWGHMWEDAVQKELTALGSNNTWTEVVPPKGANLVTSKWVFDVKRSISGAIEKFKARLVARGFSQKFGVDFQETFAPTVRHDTLRVFMAVVCEKDLELHQVDVNNAFTESTLQEEIFMIPPPGVEIPPNMVLQILRSLYGLKQAARDWNKLCVSKLKQIGFTQSEVDPCLLIHQERNILILTHVDDIPIAAPKLKDVLWFKEQLGKVFKIKDLGEPEKILGMRLTRDRQAGTLKLDQEHFIQENLAKLGMIREMANPTLSPMDSYESLKPTDLYDERGSRSEYQSQTGTWMWPMVMTRPDIAFSLGRLSSYSSDPAKRHMHALKKLARYLRSSQDLGLMFRRNGGKLIGYSDSDYAMDKADRVSILGSIFFLCGAPVSWMSKKQKSVATSTMEAEYMAMNACAKQSQFLAALLREMDCAGLVGECPFQPTVKAHPDAVKELRPVQIMGDNQAALTLVKDAHTHERSKHIDVAYNHVRHLWWQRKVAVEYVPTKEIVADGLTKPKNGPQFQEFVRQLQLA</sequence>
<gene>
    <name evidence="4" type="ORF">CKM354_001034200</name>
</gene>
<feature type="region of interest" description="Disordered" evidence="2">
    <location>
        <begin position="811"/>
        <end position="1004"/>
    </location>
</feature>
<dbReference type="InterPro" id="IPR054722">
    <property type="entry name" value="PolX-like_BBD"/>
</dbReference>
<dbReference type="PROSITE" id="PS50994">
    <property type="entry name" value="INTEGRASE"/>
    <property type="match status" value="1"/>
</dbReference>
<dbReference type="OrthoDB" id="3693885at2759"/>
<comment type="caution">
    <text evidence="4">The sequence shown here is derived from an EMBL/GenBank/DDBJ whole genome shotgun (WGS) entry which is preliminary data.</text>
</comment>
<dbReference type="GO" id="GO:0005634">
    <property type="term" value="C:nucleus"/>
    <property type="evidence" value="ECO:0007669"/>
    <property type="project" value="UniProtKB-ARBA"/>
</dbReference>
<dbReference type="InterPro" id="IPR036397">
    <property type="entry name" value="RNaseH_sf"/>
</dbReference>
<feature type="domain" description="Integrase catalytic" evidence="3">
    <location>
        <begin position="556"/>
        <end position="725"/>
    </location>
</feature>
<dbReference type="InterPro" id="IPR025724">
    <property type="entry name" value="GAG-pre-integrase_dom"/>
</dbReference>
<dbReference type="Pfam" id="PF22936">
    <property type="entry name" value="Pol_BBD"/>
    <property type="match status" value="1"/>
</dbReference>
<feature type="compositionally biased region" description="Basic and acidic residues" evidence="2">
    <location>
        <begin position="263"/>
        <end position="293"/>
    </location>
</feature>
<dbReference type="Pfam" id="PF14223">
    <property type="entry name" value="Retrotran_gag_2"/>
    <property type="match status" value="1"/>
</dbReference>
<evidence type="ECO:0000259" key="3">
    <source>
        <dbReference type="PROSITE" id="PS50994"/>
    </source>
</evidence>
<organism evidence="4 5">
    <name type="scientific">Cercospora kikuchii</name>
    <dbReference type="NCBI Taxonomy" id="84275"/>
    <lineage>
        <taxon>Eukaryota</taxon>
        <taxon>Fungi</taxon>
        <taxon>Dikarya</taxon>
        <taxon>Ascomycota</taxon>
        <taxon>Pezizomycotina</taxon>
        <taxon>Dothideomycetes</taxon>
        <taxon>Dothideomycetidae</taxon>
        <taxon>Mycosphaerellales</taxon>
        <taxon>Mycosphaerellaceae</taxon>
        <taxon>Cercospora</taxon>
    </lineage>
</organism>
<dbReference type="Gene3D" id="3.30.420.10">
    <property type="entry name" value="Ribonuclease H-like superfamily/Ribonuclease H"/>
    <property type="match status" value="1"/>
</dbReference>
<feature type="compositionally biased region" description="Low complexity" evidence="2">
    <location>
        <begin position="829"/>
        <end position="841"/>
    </location>
</feature>